<reference evidence="3" key="1">
    <citation type="submission" date="2016-11" db="EMBL/GenBank/DDBJ databases">
        <authorList>
            <person name="Panda P."/>
            <person name="Visnovsky S."/>
            <person name="Pitman A."/>
        </authorList>
    </citation>
    <scope>NUCLEOTIDE SEQUENCE [LARGE SCALE GENOMIC DNA]</scope>
    <source>
        <strain evidence="3">ICMP 9972</strain>
    </source>
</reference>
<protein>
    <submittedName>
        <fullName evidence="2">Uncharacterized protein</fullName>
    </submittedName>
</protein>
<organism evidence="2 3">
    <name type="scientific">Pectobacterium actinidiae</name>
    <dbReference type="NCBI Taxonomy" id="1507808"/>
    <lineage>
        <taxon>Bacteria</taxon>
        <taxon>Pseudomonadati</taxon>
        <taxon>Pseudomonadota</taxon>
        <taxon>Gammaproteobacteria</taxon>
        <taxon>Enterobacterales</taxon>
        <taxon>Pectobacteriaceae</taxon>
        <taxon>Pectobacterium</taxon>
    </lineage>
</organism>
<dbReference type="EMBL" id="MPUJ01000005">
    <property type="protein sequence ID" value="ONK06699.1"/>
    <property type="molecule type" value="Genomic_DNA"/>
</dbReference>
<evidence type="ECO:0000313" key="2">
    <source>
        <dbReference type="EMBL" id="ONK06699.1"/>
    </source>
</evidence>
<sequence>MCLPKQESHQIVPRSGKFARKISNNHSNVLNYMNEKLCAICALIIINSVGLCVFFIFFA</sequence>
<feature type="transmembrane region" description="Helical" evidence="1">
    <location>
        <begin position="37"/>
        <end position="58"/>
    </location>
</feature>
<gene>
    <name evidence="2" type="ORF">BSK71_09795</name>
</gene>
<evidence type="ECO:0000313" key="3">
    <source>
        <dbReference type="Proteomes" id="UP000189286"/>
    </source>
</evidence>
<keyword evidence="1" id="KW-1133">Transmembrane helix</keyword>
<keyword evidence="1" id="KW-0812">Transmembrane</keyword>
<dbReference type="AlphaFoldDB" id="A0A1V2R477"/>
<keyword evidence="1" id="KW-0472">Membrane</keyword>
<accession>A0A1V2R477</accession>
<evidence type="ECO:0000256" key="1">
    <source>
        <dbReference type="SAM" id="Phobius"/>
    </source>
</evidence>
<name>A0A1V2R477_9GAMM</name>
<comment type="caution">
    <text evidence="2">The sequence shown here is derived from an EMBL/GenBank/DDBJ whole genome shotgun (WGS) entry which is preliminary data.</text>
</comment>
<dbReference type="Proteomes" id="UP000189286">
    <property type="component" value="Unassembled WGS sequence"/>
</dbReference>
<proteinExistence type="predicted"/>